<dbReference type="Pfam" id="PF04984">
    <property type="entry name" value="Phage_sheath_1"/>
    <property type="match status" value="1"/>
</dbReference>
<gene>
    <name evidence="10" type="ORF">LOS1_00006</name>
</gene>
<dbReference type="InterPro" id="IPR020287">
    <property type="entry name" value="Tail_sheath_C"/>
</dbReference>
<feature type="domain" description="Tail sheath protein subtilisin-like" evidence="8">
    <location>
        <begin position="408"/>
        <end position="520"/>
    </location>
</feature>
<evidence type="ECO:0000256" key="3">
    <source>
        <dbReference type="ARBA" id="ARBA00022732"/>
    </source>
</evidence>
<evidence type="ECO:0000256" key="1">
    <source>
        <dbReference type="ARBA" id="ARBA00008005"/>
    </source>
</evidence>
<feature type="domain" description="Tail sheath protein C-terminal" evidence="9">
    <location>
        <begin position="523"/>
        <end position="622"/>
    </location>
</feature>
<evidence type="ECO:0000256" key="7">
    <source>
        <dbReference type="ARBA" id="ARBA00023296"/>
    </source>
</evidence>
<evidence type="ECO:0000256" key="4">
    <source>
        <dbReference type="ARBA" id="ARBA00022766"/>
    </source>
</evidence>
<organism evidence="10 11">
    <name type="scientific">Campylobacter phage vB_CjeM_Los1</name>
    <dbReference type="NCBI Taxonomy" id="1904491"/>
    <lineage>
        <taxon>Viruses</taxon>
        <taxon>Duplodnaviria</taxon>
        <taxon>Heunggongvirae</taxon>
        <taxon>Uroviricota</taxon>
        <taxon>Caudoviricetes</taxon>
        <taxon>Connertonviridae</taxon>
        <taxon>Fletchervirus</taxon>
        <taxon>Fletchervirus Los1</taxon>
    </lineage>
</organism>
<dbReference type="InterPro" id="IPR035089">
    <property type="entry name" value="Phage_sheath_subtilisin"/>
</dbReference>
<name>A0A1D8EX92_9CAUD</name>
<evidence type="ECO:0000313" key="11">
    <source>
        <dbReference type="Proteomes" id="UP000225069"/>
    </source>
</evidence>
<dbReference type="GO" id="GO:0099000">
    <property type="term" value="P:symbiont genome ejection through host cell envelope, contractile tail mechanism"/>
    <property type="evidence" value="ECO:0007669"/>
    <property type="project" value="UniProtKB-KW"/>
</dbReference>
<keyword evidence="4" id="KW-1242">Viral contractile tail ejection system</keyword>
<evidence type="ECO:0000256" key="2">
    <source>
        <dbReference type="ARBA" id="ARBA00022595"/>
    </source>
</evidence>
<keyword evidence="5" id="KW-0946">Virion</keyword>
<keyword evidence="2" id="KW-1162">Viral penetration into host cytoplasm</keyword>
<keyword evidence="3" id="KW-1227">Viral tail protein</keyword>
<evidence type="ECO:0000259" key="9">
    <source>
        <dbReference type="Pfam" id="PF17482"/>
    </source>
</evidence>
<dbReference type="PANTHER" id="PTHR35861:SF1">
    <property type="entry name" value="PHAGE TAIL SHEATH PROTEIN"/>
    <property type="match status" value="1"/>
</dbReference>
<dbReference type="GO" id="GO:0098027">
    <property type="term" value="C:virus tail, sheath"/>
    <property type="evidence" value="ECO:0007669"/>
    <property type="project" value="UniProtKB-KW"/>
</dbReference>
<dbReference type="Gene3D" id="3.40.50.11780">
    <property type="match status" value="2"/>
</dbReference>
<comment type="similarity">
    <text evidence="1">Belongs to the myoviridae tail sheath protein family.</text>
</comment>
<dbReference type="Pfam" id="PF17482">
    <property type="entry name" value="Phage_sheath_1C"/>
    <property type="match status" value="1"/>
</dbReference>
<keyword evidence="6" id="KW-1171">Viral genome ejection through host cell envelope</keyword>
<proteinExistence type="inferred from homology"/>
<evidence type="ECO:0000313" key="10">
    <source>
        <dbReference type="EMBL" id="AOT25827.1"/>
    </source>
</evidence>
<dbReference type="PANTHER" id="PTHR35861">
    <property type="match status" value="1"/>
</dbReference>
<sequence>MALLSPGVEVKEIDLSLTVSSASSSFGAFCGIFPKGPCDGAVFINDIPTLESVFGKPTNSNYNDFFQAYCFLRRAGSLYVVRAIDKLGKSTRKDSGLTINAVLSEKATEITLADTTGLYVGQQIMFGEKADANVYTIASIQANTKITFTPEIQTGDGTGNSSKIYICHPSMNAIGEVLKTGSSNTITDAKLKETLKIIPNNDVYETLEPSIKFSDTETKLKFIAKSVGSWGNNIKVAVATKADFGANKNIIKGIPLDDNFEYIPDTDQVAVVVLENNEIKETYMVSIKEGAKDYNNKSNYIEDVINRKSSYVYCKNNTTITTDLPKSALDSEIITLKFGEDGAPTKADIISGYTDNFSSKEEIDIDIVIANEMANKECADFCVTRGDVIGYGGVPFSEVVGLKAEDCVKNLLEYRSTGEMNIDNKYFSFIGNYGYIYDKYNDKYRWINLAGATAGLRAYTNQARQPWFAAAGLNQGQYLDIIKLAFNPNNGQRDLLYKSAINPVVSFPSLGICLWGQKTCTQKPSAFDRVNVRMLFNYLERNIANSARYIVFEQNDTHTQNMFVSMCSPLLTQVQAGRGIDAFKIVCDDSNNTPLVKSNNQFVASFLIKPTYAIEFITLNFVAVGATISFEEAIGSI</sequence>
<keyword evidence="7" id="KW-1160">Virus entry into host cell</keyword>
<evidence type="ECO:0000259" key="8">
    <source>
        <dbReference type="Pfam" id="PF04984"/>
    </source>
</evidence>
<dbReference type="InterPro" id="IPR052042">
    <property type="entry name" value="Tail_sheath_structural"/>
</dbReference>
<keyword evidence="11" id="KW-1185">Reference proteome</keyword>
<evidence type="ECO:0000256" key="5">
    <source>
        <dbReference type="ARBA" id="ARBA00023003"/>
    </source>
</evidence>
<dbReference type="Proteomes" id="UP000225069">
    <property type="component" value="Segment"/>
</dbReference>
<dbReference type="EMBL" id="KX879627">
    <property type="protein sequence ID" value="AOT25827.1"/>
    <property type="molecule type" value="Genomic_DNA"/>
</dbReference>
<keyword evidence="5" id="KW-1229">Viral tail sheath protein</keyword>
<protein>
    <submittedName>
        <fullName evidence="10">Putative tail sheath protein</fullName>
    </submittedName>
</protein>
<evidence type="ECO:0000256" key="6">
    <source>
        <dbReference type="ARBA" id="ARBA00023009"/>
    </source>
</evidence>
<reference evidence="10 11" key="1">
    <citation type="submission" date="2016-10" db="EMBL/GenBank/DDBJ databases">
        <title>Genome analysis of vB_CjeM_Los1, a virulent Campylobacter bacteriophage isolated in the Republic of Ireland.</title>
        <authorList>
            <person name="Coffey A."/>
            <person name="McAuliffe O."/>
            <person name="Bolton D."/>
        </authorList>
    </citation>
    <scope>NUCLEOTIDE SEQUENCE [LARGE SCALE GENOMIC DNA]</scope>
</reference>
<accession>A0A1D8EX92</accession>